<sequence length="188" mass="19363">MSDNPDEIRRNIEATRQELSGNVDALADKVDPSKIVDRQTEKVKSAFGGVKDRIMGAASDAHNSAGSATDSVSEGGQKVAAKAQGNPLAVGLIAFGVGWLASSLIPASTKEKELASDIREKAQPLVDQVTNAAKDVAGNLKEPAQDAATAVKDTATDAAASVKEEATGAVSDVKDQAADAKHALQDEN</sequence>
<proteinExistence type="predicted"/>
<evidence type="ECO:0008006" key="4">
    <source>
        <dbReference type="Google" id="ProtNLM"/>
    </source>
</evidence>
<gene>
    <name evidence="2" type="ORF">B7R22_02255</name>
</gene>
<dbReference type="EMBL" id="NBXB01000009">
    <property type="protein sequence ID" value="RFA16893.1"/>
    <property type="molecule type" value="Genomic_DNA"/>
</dbReference>
<protein>
    <recommendedName>
        <fullName evidence="4">DUF3618 domain-containing protein</fullName>
    </recommendedName>
</protein>
<evidence type="ECO:0000313" key="3">
    <source>
        <dbReference type="Proteomes" id="UP000256541"/>
    </source>
</evidence>
<dbReference type="Proteomes" id="UP000256541">
    <property type="component" value="Unassembled WGS sequence"/>
</dbReference>
<dbReference type="AlphaFoldDB" id="A0A3E0W5T3"/>
<organism evidence="2 3">
    <name type="scientific">Subtercola boreus</name>
    <dbReference type="NCBI Taxonomy" id="120213"/>
    <lineage>
        <taxon>Bacteria</taxon>
        <taxon>Bacillati</taxon>
        <taxon>Actinomycetota</taxon>
        <taxon>Actinomycetes</taxon>
        <taxon>Micrococcales</taxon>
        <taxon>Microbacteriaceae</taxon>
        <taxon>Subtercola</taxon>
    </lineage>
</organism>
<accession>A0A3E0W5T3</accession>
<comment type="caution">
    <text evidence="2">The sequence shown here is derived from an EMBL/GenBank/DDBJ whole genome shotgun (WGS) entry which is preliminary data.</text>
</comment>
<dbReference type="OrthoDB" id="3218417at2"/>
<name>A0A3E0W5T3_9MICO</name>
<feature type="compositionally biased region" description="Polar residues" evidence="1">
    <location>
        <begin position="61"/>
        <end position="74"/>
    </location>
</feature>
<dbReference type="InterPro" id="IPR022062">
    <property type="entry name" value="DUF3618"/>
</dbReference>
<evidence type="ECO:0000313" key="2">
    <source>
        <dbReference type="EMBL" id="RFA16893.1"/>
    </source>
</evidence>
<reference evidence="2 3" key="1">
    <citation type="submission" date="2017-04" db="EMBL/GenBank/DDBJ databases">
        <title>Comparative genome analysis of Subtercola boreus.</title>
        <authorList>
            <person name="Cho Y.-J."/>
            <person name="Cho A."/>
            <person name="Kim O.-S."/>
            <person name="Lee J.-I."/>
        </authorList>
    </citation>
    <scope>NUCLEOTIDE SEQUENCE [LARGE SCALE GENOMIC DNA]</scope>
    <source>
        <strain evidence="2 3">P27479</strain>
    </source>
</reference>
<feature type="region of interest" description="Disordered" evidence="1">
    <location>
        <begin position="163"/>
        <end position="188"/>
    </location>
</feature>
<dbReference type="Pfam" id="PF12277">
    <property type="entry name" value="DUF3618"/>
    <property type="match status" value="1"/>
</dbReference>
<dbReference type="Gene3D" id="1.20.120.20">
    <property type="entry name" value="Apolipoprotein"/>
    <property type="match status" value="1"/>
</dbReference>
<dbReference type="RefSeq" id="WP_116410205.1">
    <property type="nucleotide sequence ID" value="NZ_NBXB01000009.1"/>
</dbReference>
<evidence type="ECO:0000256" key="1">
    <source>
        <dbReference type="SAM" id="MobiDB-lite"/>
    </source>
</evidence>
<feature type="region of interest" description="Disordered" evidence="1">
    <location>
        <begin position="58"/>
        <end position="78"/>
    </location>
</feature>